<keyword evidence="7" id="KW-1185">Reference proteome</keyword>
<dbReference type="Pfam" id="PF01753">
    <property type="entry name" value="zf-MYND"/>
    <property type="match status" value="1"/>
</dbReference>
<evidence type="ECO:0000256" key="3">
    <source>
        <dbReference type="ARBA" id="ARBA00022833"/>
    </source>
</evidence>
<reference evidence="6 7" key="1">
    <citation type="submission" date="2024-05" db="EMBL/GenBank/DDBJ databases">
        <title>A draft genome resource for the thread blight pathogen Marasmius tenuissimus strain MS-2.</title>
        <authorList>
            <person name="Yulfo-Soto G.E."/>
            <person name="Baruah I.K."/>
            <person name="Amoako-Attah I."/>
            <person name="Bukari Y."/>
            <person name="Meinhardt L.W."/>
            <person name="Bailey B.A."/>
            <person name="Cohen S.P."/>
        </authorList>
    </citation>
    <scope>NUCLEOTIDE SEQUENCE [LARGE SCALE GENOMIC DNA]</scope>
    <source>
        <strain evidence="6 7">MS-2</strain>
    </source>
</reference>
<dbReference type="Gene3D" id="6.10.140.2220">
    <property type="match status" value="1"/>
</dbReference>
<comment type="caution">
    <text evidence="6">The sequence shown here is derived from an EMBL/GenBank/DDBJ whole genome shotgun (WGS) entry which is preliminary data.</text>
</comment>
<proteinExistence type="predicted"/>
<evidence type="ECO:0000256" key="4">
    <source>
        <dbReference type="PROSITE-ProRule" id="PRU00134"/>
    </source>
</evidence>
<organism evidence="6 7">
    <name type="scientific">Marasmius tenuissimus</name>
    <dbReference type="NCBI Taxonomy" id="585030"/>
    <lineage>
        <taxon>Eukaryota</taxon>
        <taxon>Fungi</taxon>
        <taxon>Dikarya</taxon>
        <taxon>Basidiomycota</taxon>
        <taxon>Agaricomycotina</taxon>
        <taxon>Agaricomycetes</taxon>
        <taxon>Agaricomycetidae</taxon>
        <taxon>Agaricales</taxon>
        <taxon>Marasmiineae</taxon>
        <taxon>Marasmiaceae</taxon>
        <taxon>Marasmius</taxon>
    </lineage>
</organism>
<evidence type="ECO:0000256" key="1">
    <source>
        <dbReference type="ARBA" id="ARBA00022723"/>
    </source>
</evidence>
<evidence type="ECO:0000256" key="2">
    <source>
        <dbReference type="ARBA" id="ARBA00022771"/>
    </source>
</evidence>
<sequence length="664" mass="75551">MSQVSDALREELPIRNLPYFAKALSRFPTISSTLEQIRRIGNPTHSIDISHPDTKTLNAIEVIGALACHMQAKGPLTAAFVRRHWSTFFSRWIKFLLEKFILVEPQNSPNTPQGVDAVEHILTGVPIFLSFPEDGAADEIIAVVSASPYLLHLVSQVWCKTIDTSHHTWGTWTIALGIVVAGSHPQYTPPQIRDPSTPTLYRAKQGNLGEILSRHISHEAQRLPTMDLRDLGYFKMFMMVICQPRCFDTEHPTMLHKNLQYSVPAYVAVLRGLLHKRKSLRNASIDGRECTDAQQIAMPMMISLSEPRMHDPYRVREMLKDGLIEAIFKAYPCFFLNTAAAEPTVGDPFGNCAVGIIELISKYLGYSSVLRQFLRTVKKITDAPGDLEGKVRGKSSAIWSSWEGAKAKANGFYRLYQNVKETGMCSSEECRTHQVLPAEELRQLQFSRCVGCLTAVYCSRGCQKAHWITVHRERCSQTAKILQDGMGIVVPYHDFKLWQKWIDLYISRNAEYIMAAHRRYISSNRTNPYIQNGSKNPILILDFDQPRIPAPVDCVEWTDPVTLLTRKREQYGLTNTGQVERYNQKWAEPTVNERNVLVMAIFSRNDKFPFPCQALVEFPLRNREVKSIEVDGIRHGRVGRAETQYEVFERDILNPRPLGSPMYI</sequence>
<evidence type="ECO:0000259" key="5">
    <source>
        <dbReference type="PROSITE" id="PS50865"/>
    </source>
</evidence>
<accession>A0ABR3A2T2</accession>
<keyword evidence="3" id="KW-0862">Zinc</keyword>
<dbReference type="Proteomes" id="UP001437256">
    <property type="component" value="Unassembled WGS sequence"/>
</dbReference>
<keyword evidence="2 4" id="KW-0863">Zinc-finger</keyword>
<name>A0ABR3A2T2_9AGAR</name>
<dbReference type="SUPFAM" id="SSF144232">
    <property type="entry name" value="HIT/MYND zinc finger-like"/>
    <property type="match status" value="1"/>
</dbReference>
<dbReference type="InterPro" id="IPR002893">
    <property type="entry name" value="Znf_MYND"/>
</dbReference>
<protein>
    <recommendedName>
        <fullName evidence="5">MYND-type domain-containing protein</fullName>
    </recommendedName>
</protein>
<dbReference type="EMBL" id="JBBXMP010000020">
    <property type="protein sequence ID" value="KAL0068186.1"/>
    <property type="molecule type" value="Genomic_DNA"/>
</dbReference>
<keyword evidence="1" id="KW-0479">Metal-binding</keyword>
<dbReference type="PROSITE" id="PS50865">
    <property type="entry name" value="ZF_MYND_2"/>
    <property type="match status" value="1"/>
</dbReference>
<evidence type="ECO:0000313" key="7">
    <source>
        <dbReference type="Proteomes" id="UP001437256"/>
    </source>
</evidence>
<evidence type="ECO:0000313" key="6">
    <source>
        <dbReference type="EMBL" id="KAL0068186.1"/>
    </source>
</evidence>
<gene>
    <name evidence="6" type="ORF">AAF712_004846</name>
</gene>
<feature type="domain" description="MYND-type" evidence="5">
    <location>
        <begin position="422"/>
        <end position="475"/>
    </location>
</feature>